<dbReference type="SUPFAM" id="SSF55961">
    <property type="entry name" value="Bet v1-like"/>
    <property type="match status" value="1"/>
</dbReference>
<evidence type="ECO:0000313" key="4">
    <source>
        <dbReference type="Proteomes" id="UP000190897"/>
    </source>
</evidence>
<evidence type="ECO:0000256" key="1">
    <source>
        <dbReference type="SAM" id="Phobius"/>
    </source>
</evidence>
<organism evidence="3 4">
    <name type="scientific">Dyadobacter psychrophilus</name>
    <dbReference type="NCBI Taxonomy" id="651661"/>
    <lineage>
        <taxon>Bacteria</taxon>
        <taxon>Pseudomonadati</taxon>
        <taxon>Bacteroidota</taxon>
        <taxon>Cytophagia</taxon>
        <taxon>Cytophagales</taxon>
        <taxon>Spirosomataceae</taxon>
        <taxon>Dyadobacter</taxon>
    </lineage>
</organism>
<dbReference type="Gene3D" id="3.30.530.20">
    <property type="match status" value="1"/>
</dbReference>
<dbReference type="InterPro" id="IPR051531">
    <property type="entry name" value="N-acetyltransferase"/>
</dbReference>
<dbReference type="Pfam" id="PF10604">
    <property type="entry name" value="Polyketide_cyc2"/>
    <property type="match status" value="1"/>
</dbReference>
<keyword evidence="1" id="KW-0472">Membrane</keyword>
<dbReference type="Gene3D" id="3.40.630.30">
    <property type="match status" value="1"/>
</dbReference>
<dbReference type="SUPFAM" id="SSF55729">
    <property type="entry name" value="Acyl-CoA N-acyltransferases (Nat)"/>
    <property type="match status" value="1"/>
</dbReference>
<dbReference type="InterPro" id="IPR023393">
    <property type="entry name" value="START-like_dom_sf"/>
</dbReference>
<dbReference type="PANTHER" id="PTHR43792:SF1">
    <property type="entry name" value="N-ACETYLTRANSFERASE DOMAIN-CONTAINING PROTEIN"/>
    <property type="match status" value="1"/>
</dbReference>
<dbReference type="PANTHER" id="PTHR43792">
    <property type="entry name" value="GNAT FAMILY, PUTATIVE (AFU_ORTHOLOGUE AFUA_3G00765)-RELATED-RELATED"/>
    <property type="match status" value="1"/>
</dbReference>
<dbReference type="GO" id="GO:0016747">
    <property type="term" value="F:acyltransferase activity, transferring groups other than amino-acyl groups"/>
    <property type="evidence" value="ECO:0007669"/>
    <property type="project" value="InterPro"/>
</dbReference>
<gene>
    <name evidence="3" type="ORF">SAMN05660293_01273</name>
</gene>
<sequence length="346" mass="39168">MKVKTISTENFVLTKMTAADGDKYFRLSNNDNVMKYVTGHALDRQESDKMLRTFLAEYGNDTFLGRYLIEGRYSGELIGTAKLDMDGSEAEIGYRIMEEHWGKGIATEIARGLIHFAKQTLNAKQVIAYVNVDNAASIRVLEKAGMVNAERIEDLDEVKFKFIYSPQKKSRMKKVLYVILGLIAIVLVAAFIMPKDYAVEREVIINRPKSQVFEYIKSLKNQDNWSVWMGKDPNIKKDYSGTDGTVGFTSMWEGNEDVGKGEQEITKITEGERVDTQLRFIEPFESTNDAYMITEEVDPSATKVKWGFSGSMPIPMNVMLPFMGMEESVGKDFQDGLNNLKGLLEK</sequence>
<evidence type="ECO:0000313" key="3">
    <source>
        <dbReference type="EMBL" id="SKB59078.1"/>
    </source>
</evidence>
<keyword evidence="1" id="KW-1133">Transmembrane helix</keyword>
<dbReference type="PROSITE" id="PS51186">
    <property type="entry name" value="GNAT"/>
    <property type="match status" value="1"/>
</dbReference>
<dbReference type="InterPro" id="IPR000182">
    <property type="entry name" value="GNAT_dom"/>
</dbReference>
<dbReference type="EMBL" id="FUZA01000001">
    <property type="protein sequence ID" value="SKB59078.1"/>
    <property type="molecule type" value="Genomic_DNA"/>
</dbReference>
<protein>
    <submittedName>
        <fullName evidence="3">Protein N-acetyltransferase, RimJ/RimL family</fullName>
    </submittedName>
</protein>
<reference evidence="4" key="1">
    <citation type="submission" date="2017-02" db="EMBL/GenBank/DDBJ databases">
        <authorList>
            <person name="Varghese N."/>
            <person name="Submissions S."/>
        </authorList>
    </citation>
    <scope>NUCLEOTIDE SEQUENCE [LARGE SCALE GENOMIC DNA]</scope>
    <source>
        <strain evidence="4">DSM 22270</strain>
    </source>
</reference>
<accession>A0A1T5CHY4</accession>
<dbReference type="CDD" id="cd04301">
    <property type="entry name" value="NAT_SF"/>
    <property type="match status" value="1"/>
</dbReference>
<dbReference type="Pfam" id="PF13302">
    <property type="entry name" value="Acetyltransf_3"/>
    <property type="match status" value="1"/>
</dbReference>
<dbReference type="CDD" id="cd07818">
    <property type="entry name" value="SRPBCC_1"/>
    <property type="match status" value="1"/>
</dbReference>
<evidence type="ECO:0000259" key="2">
    <source>
        <dbReference type="PROSITE" id="PS51186"/>
    </source>
</evidence>
<feature type="transmembrane region" description="Helical" evidence="1">
    <location>
        <begin position="175"/>
        <end position="193"/>
    </location>
</feature>
<proteinExistence type="predicted"/>
<feature type="domain" description="N-acetyltransferase" evidence="2">
    <location>
        <begin position="11"/>
        <end position="164"/>
    </location>
</feature>
<dbReference type="InterPro" id="IPR019587">
    <property type="entry name" value="Polyketide_cyclase/dehydratase"/>
</dbReference>
<dbReference type="AlphaFoldDB" id="A0A1T5CHY4"/>
<dbReference type="InterPro" id="IPR016181">
    <property type="entry name" value="Acyl_CoA_acyltransferase"/>
</dbReference>
<keyword evidence="3" id="KW-0808">Transferase</keyword>
<dbReference type="Proteomes" id="UP000190897">
    <property type="component" value="Unassembled WGS sequence"/>
</dbReference>
<dbReference type="RefSeq" id="WP_082213748.1">
    <property type="nucleotide sequence ID" value="NZ_FUZA01000001.1"/>
</dbReference>
<keyword evidence="4" id="KW-1185">Reference proteome</keyword>
<name>A0A1T5CHY4_9BACT</name>
<keyword evidence="1" id="KW-0812">Transmembrane</keyword>
<dbReference type="STRING" id="651661.SAMN05660293_01273"/>